<dbReference type="InterPro" id="IPR002937">
    <property type="entry name" value="Amino_oxidase"/>
</dbReference>
<dbReference type="SUPFAM" id="SSF54373">
    <property type="entry name" value="FAD-linked reductases, C-terminal domain"/>
    <property type="match status" value="1"/>
</dbReference>
<keyword evidence="4" id="KW-1185">Reference proteome</keyword>
<name>A0A191ZEB7_9GAMM</name>
<gene>
    <name evidence="3" type="ORF">A9404_01435</name>
</gene>
<dbReference type="InterPro" id="IPR050703">
    <property type="entry name" value="Flavin_MAO"/>
</dbReference>
<dbReference type="InterPro" id="IPR036188">
    <property type="entry name" value="FAD/NAD-bd_sf"/>
</dbReference>
<dbReference type="Gene3D" id="3.50.50.60">
    <property type="entry name" value="FAD/NAD(P)-binding domain"/>
    <property type="match status" value="2"/>
</dbReference>
<feature type="domain" description="Amine oxidase" evidence="2">
    <location>
        <begin position="117"/>
        <end position="363"/>
    </location>
</feature>
<organism evidence="3 4">
    <name type="scientific">Halothiobacillus diazotrophicus</name>
    <dbReference type="NCBI Taxonomy" id="1860122"/>
    <lineage>
        <taxon>Bacteria</taxon>
        <taxon>Pseudomonadati</taxon>
        <taxon>Pseudomonadota</taxon>
        <taxon>Gammaproteobacteria</taxon>
        <taxon>Chromatiales</taxon>
        <taxon>Halothiobacillaceae</taxon>
        <taxon>Halothiobacillus</taxon>
    </lineage>
</organism>
<reference evidence="3 4" key="1">
    <citation type="submission" date="2016-06" db="EMBL/GenBank/DDBJ databases">
        <title>Insight into the functional genes involving in sulfur oxidation in Pearl River water.</title>
        <authorList>
            <person name="Luo J."/>
            <person name="Tan X."/>
            <person name="Lin W."/>
        </authorList>
    </citation>
    <scope>NUCLEOTIDE SEQUENCE [LARGE SCALE GENOMIC DNA]</scope>
    <source>
        <strain evidence="3 4">LS2</strain>
    </source>
</reference>
<dbReference type="PANTHER" id="PTHR43563">
    <property type="entry name" value="AMINE OXIDASE"/>
    <property type="match status" value="1"/>
</dbReference>
<dbReference type="AlphaFoldDB" id="A0A191ZEB7"/>
<protein>
    <submittedName>
        <fullName evidence="3">Amine oxidase</fullName>
    </submittedName>
</protein>
<dbReference type="Proteomes" id="UP000078596">
    <property type="component" value="Chromosome"/>
</dbReference>
<dbReference type="GO" id="GO:0016491">
    <property type="term" value="F:oxidoreductase activity"/>
    <property type="evidence" value="ECO:0007669"/>
    <property type="project" value="InterPro"/>
</dbReference>
<dbReference type="Pfam" id="PF13450">
    <property type="entry name" value="NAD_binding_8"/>
    <property type="match status" value="1"/>
</dbReference>
<comment type="similarity">
    <text evidence="1">Belongs to the flavin monoamine oxidase family.</text>
</comment>
<evidence type="ECO:0000256" key="1">
    <source>
        <dbReference type="ARBA" id="ARBA00005995"/>
    </source>
</evidence>
<proteinExistence type="inferred from homology"/>
<dbReference type="Pfam" id="PF01593">
    <property type="entry name" value="Amino_oxidase"/>
    <property type="match status" value="1"/>
</dbReference>
<accession>A0A191ZEB7</accession>
<dbReference type="RefSeq" id="WP_066098002.1">
    <property type="nucleotide sequence ID" value="NZ_CP016027.1"/>
</dbReference>
<dbReference type="SUPFAM" id="SSF51905">
    <property type="entry name" value="FAD/NAD(P)-binding domain"/>
    <property type="match status" value="1"/>
</dbReference>
<dbReference type="STRING" id="1860122.A9404_01435"/>
<dbReference type="KEGG" id="haz:A9404_01435"/>
<dbReference type="EMBL" id="CP016027">
    <property type="protein sequence ID" value="ANJ66213.1"/>
    <property type="molecule type" value="Genomic_DNA"/>
</dbReference>
<evidence type="ECO:0000313" key="4">
    <source>
        <dbReference type="Proteomes" id="UP000078596"/>
    </source>
</evidence>
<dbReference type="PANTHER" id="PTHR43563:SF1">
    <property type="entry name" value="AMINE OXIDASE [FLAVIN-CONTAINING] B"/>
    <property type="match status" value="1"/>
</dbReference>
<sequence>MLDTAIVGGGLSGLVLTRGLREQGVDVALYEARDRLGGRILSVPCPGDANVTEAGVEGGHAVDLGPTWFWPDIQPRMTRLVADLTLASFPQHDDGTVLHLKEVDKPAETVVMGRLHGGAQRLVGGMGALVGALAASLPNDALHLGHELIAVQDCDDHVALHFRHDNDVIRIQARRVVLTIPPRLLAERTQFTPTLDPDLVACMQHTPTWMADQAKVVIAFDSAFWRADGHSGNAFVSHDHVTLREVHDACDATGAQAALSGFFALTPEFRRSVPVSSLNMLVSSQLTQIFGDRTPSGTPCIQDWASEPFTCSAADRTPIDSHPAYGDQRLRQQLWQGKLHFGGSETAAYGGGYLEGALDAAARVQRTLAKTRPAAAPLLTASNANALAAFSAWVAAQRDGALVHYRQHLNRYLSEQQRDQLTQRALLDTVEQCYSAALDRLSALPLDMNGIAIERGRTALTPVILAAFDGFNRHLISEAVEFNRGSCALSNFGDEHDPDADYLAVINRDLIAAWREFALNANQILRARIQPSPDIEATARC</sequence>
<evidence type="ECO:0000259" key="2">
    <source>
        <dbReference type="Pfam" id="PF01593"/>
    </source>
</evidence>
<dbReference type="OrthoDB" id="337830at2"/>
<evidence type="ECO:0000313" key="3">
    <source>
        <dbReference type="EMBL" id="ANJ66213.1"/>
    </source>
</evidence>